<dbReference type="PANTHER" id="PTHR33116:SF66">
    <property type="entry name" value="REVERSE TRANSCRIPTASE ZINC-BINDING DOMAIN-CONTAINING PROTEIN"/>
    <property type="match status" value="1"/>
</dbReference>
<feature type="non-terminal residue" evidence="2">
    <location>
        <position position="282"/>
    </location>
</feature>
<dbReference type="InterPro" id="IPR000477">
    <property type="entry name" value="RT_dom"/>
</dbReference>
<feature type="non-terminal residue" evidence="2">
    <location>
        <position position="1"/>
    </location>
</feature>
<name>A0A1J6K8C9_NICAT</name>
<dbReference type="PANTHER" id="PTHR33116">
    <property type="entry name" value="REVERSE TRANSCRIPTASE ZINC-BINDING DOMAIN-CONTAINING PROTEIN-RELATED-RELATED"/>
    <property type="match status" value="1"/>
</dbReference>
<dbReference type="Proteomes" id="UP000187609">
    <property type="component" value="Unassembled WGS sequence"/>
</dbReference>
<dbReference type="AlphaFoldDB" id="A0A1J6K8C9"/>
<dbReference type="Pfam" id="PF00078">
    <property type="entry name" value="RVT_1"/>
    <property type="match status" value="1"/>
</dbReference>
<dbReference type="SMR" id="A0A1J6K8C9"/>
<dbReference type="PROSITE" id="PS50878">
    <property type="entry name" value="RT_POL"/>
    <property type="match status" value="1"/>
</dbReference>
<dbReference type="EMBL" id="MJEQ01010093">
    <property type="protein sequence ID" value="OIT19123.1"/>
    <property type="molecule type" value="Genomic_DNA"/>
</dbReference>
<dbReference type="InterPro" id="IPR043502">
    <property type="entry name" value="DNA/RNA_pol_sf"/>
</dbReference>
<evidence type="ECO:0000259" key="1">
    <source>
        <dbReference type="PROSITE" id="PS50878"/>
    </source>
</evidence>
<comment type="caution">
    <text evidence="2">The sequence shown here is derived from an EMBL/GenBank/DDBJ whole genome shotgun (WGS) entry which is preliminary data.</text>
</comment>
<dbReference type="Gramene" id="OIT19123">
    <property type="protein sequence ID" value="OIT19123"/>
    <property type="gene ID" value="A4A49_57378"/>
</dbReference>
<dbReference type="OMA" id="ITIDKEC"/>
<accession>A0A1J6K8C9</accession>
<evidence type="ECO:0000313" key="2">
    <source>
        <dbReference type="EMBL" id="OIT19123.1"/>
    </source>
</evidence>
<proteinExistence type="predicted"/>
<reference evidence="2" key="1">
    <citation type="submission" date="2016-11" db="EMBL/GenBank/DDBJ databases">
        <title>The genome of Nicotiana attenuata.</title>
        <authorList>
            <person name="Xu S."/>
            <person name="Brockmoeller T."/>
            <person name="Gaquerel E."/>
            <person name="Navarro A."/>
            <person name="Kuhl H."/>
            <person name="Gase K."/>
            <person name="Ling Z."/>
            <person name="Zhou W."/>
            <person name="Kreitzer C."/>
            <person name="Stanke M."/>
            <person name="Tang H."/>
            <person name="Lyons E."/>
            <person name="Pandey P."/>
            <person name="Pandey S.P."/>
            <person name="Timmermann B."/>
            <person name="Baldwin I.T."/>
        </authorList>
    </citation>
    <scope>NUCLEOTIDE SEQUENCE [LARGE SCALE GENOMIC DNA]</scope>
    <source>
        <strain evidence="2">UT</strain>
    </source>
</reference>
<feature type="domain" description="Reverse transcriptase" evidence="1">
    <location>
        <begin position="1"/>
        <end position="181"/>
    </location>
</feature>
<dbReference type="STRING" id="49451.A0A1J6K8C9"/>
<protein>
    <recommendedName>
        <fullName evidence="1">Reverse transcriptase domain-containing protein</fullName>
    </recommendedName>
</protein>
<keyword evidence="3" id="KW-1185">Reference proteome</keyword>
<sequence length="282" mass="32210">IKIDMQKAYDSIEWAFLEQVLTGLCFPRTFIGWIMECLKIISYSISVNGSPTTPFEAKRGVRQGDPVSPLLFILAMEYLTRSLKQLKEEPNFNYHPRCEKLNIIQLSFADDLLLFWRGDGVSIQLLCECFNKFSKASGLVANQSKSCMYFGGVPADIQQDIIQATGFTIGAIPFRYLGVPLSSKRLSVSQCQPLLDKMPGKIKQWITKFLSYAGRLQLIKNTNASKKALVAWEKICRPKSKGGLNITDLSIWNRAALIKHLWNVCMKKDKVWIRWVHVYYIK</sequence>
<gene>
    <name evidence="2" type="ORF">A4A49_57378</name>
</gene>
<organism evidence="2 3">
    <name type="scientific">Nicotiana attenuata</name>
    <name type="common">Coyote tobacco</name>
    <dbReference type="NCBI Taxonomy" id="49451"/>
    <lineage>
        <taxon>Eukaryota</taxon>
        <taxon>Viridiplantae</taxon>
        <taxon>Streptophyta</taxon>
        <taxon>Embryophyta</taxon>
        <taxon>Tracheophyta</taxon>
        <taxon>Spermatophyta</taxon>
        <taxon>Magnoliopsida</taxon>
        <taxon>eudicotyledons</taxon>
        <taxon>Gunneridae</taxon>
        <taxon>Pentapetalae</taxon>
        <taxon>asterids</taxon>
        <taxon>lamiids</taxon>
        <taxon>Solanales</taxon>
        <taxon>Solanaceae</taxon>
        <taxon>Nicotianoideae</taxon>
        <taxon>Nicotianeae</taxon>
        <taxon>Nicotiana</taxon>
    </lineage>
</organism>
<dbReference type="SUPFAM" id="SSF56672">
    <property type="entry name" value="DNA/RNA polymerases"/>
    <property type="match status" value="1"/>
</dbReference>
<evidence type="ECO:0000313" key="3">
    <source>
        <dbReference type="Proteomes" id="UP000187609"/>
    </source>
</evidence>